<dbReference type="Gene3D" id="3.40.50.1110">
    <property type="entry name" value="SGNH hydrolase"/>
    <property type="match status" value="1"/>
</dbReference>
<dbReference type="AlphaFoldDB" id="A0A4V2PVI4"/>
<dbReference type="InterPro" id="IPR036514">
    <property type="entry name" value="SGNH_hydro_sf"/>
</dbReference>
<feature type="chain" id="PRO_5020372157" evidence="1">
    <location>
        <begin position="21"/>
        <end position="241"/>
    </location>
</feature>
<keyword evidence="1" id="KW-0732">Signal</keyword>
<proteinExistence type="predicted"/>
<dbReference type="PANTHER" id="PTHR30383:SF5">
    <property type="entry name" value="SGNH HYDROLASE-TYPE ESTERASE DOMAIN-CONTAINING PROTEIN"/>
    <property type="match status" value="1"/>
</dbReference>
<comment type="caution">
    <text evidence="3">The sequence shown here is derived from an EMBL/GenBank/DDBJ whole genome shotgun (WGS) entry which is preliminary data.</text>
</comment>
<dbReference type="RefSeq" id="WP_131994046.1">
    <property type="nucleotide sequence ID" value="NZ_SMGK01000002.1"/>
</dbReference>
<evidence type="ECO:0000313" key="3">
    <source>
        <dbReference type="EMBL" id="TCK73861.1"/>
    </source>
</evidence>
<organism evidence="3 4">
    <name type="scientific">Acidipila rosea</name>
    <dbReference type="NCBI Taxonomy" id="768535"/>
    <lineage>
        <taxon>Bacteria</taxon>
        <taxon>Pseudomonadati</taxon>
        <taxon>Acidobacteriota</taxon>
        <taxon>Terriglobia</taxon>
        <taxon>Terriglobales</taxon>
        <taxon>Acidobacteriaceae</taxon>
        <taxon>Acidipila</taxon>
    </lineage>
</organism>
<dbReference type="OrthoDB" id="9794725at2"/>
<dbReference type="InterPro" id="IPR013830">
    <property type="entry name" value="SGNH_hydro"/>
</dbReference>
<dbReference type="EMBL" id="SMGK01000002">
    <property type="protein sequence ID" value="TCK73861.1"/>
    <property type="molecule type" value="Genomic_DNA"/>
</dbReference>
<dbReference type="Pfam" id="PF13472">
    <property type="entry name" value="Lipase_GDSL_2"/>
    <property type="match status" value="1"/>
</dbReference>
<reference evidence="3 4" key="1">
    <citation type="submission" date="2019-03" db="EMBL/GenBank/DDBJ databases">
        <title>Genomic Encyclopedia of Type Strains, Phase IV (KMG-IV): sequencing the most valuable type-strain genomes for metagenomic binning, comparative biology and taxonomic classification.</title>
        <authorList>
            <person name="Goeker M."/>
        </authorList>
    </citation>
    <scope>NUCLEOTIDE SEQUENCE [LARGE SCALE GENOMIC DNA]</scope>
    <source>
        <strain evidence="3 4">DSM 103428</strain>
    </source>
</reference>
<feature type="signal peptide" evidence="1">
    <location>
        <begin position="1"/>
        <end position="20"/>
    </location>
</feature>
<sequence>MSRRICSVAALFFLPALAIAQEPLPFLHAKDVIVFQGDSITDGGRQRTGSDYNHIMGQDYAYILAAEIGSESPERNLTFINRGISGEGVPQLTARWQRDTLALHPALLSILVGINDLPSAAPTRETAADYEAAYDKLLAETVAALPATKIVLGEPFMLSVGRFKANYAADMVELKKRQETVDRLGARYHLPVIHYQKLFDAACSRAPADHWSWDGIHPTYAGHGLMAKEWLRVVDQQWGSR</sequence>
<evidence type="ECO:0000313" key="4">
    <source>
        <dbReference type="Proteomes" id="UP000295210"/>
    </source>
</evidence>
<dbReference type="InterPro" id="IPR051532">
    <property type="entry name" value="Ester_Hydrolysis_Enzymes"/>
</dbReference>
<dbReference type="CDD" id="cd01834">
    <property type="entry name" value="SGNH_hydrolase_like_2"/>
    <property type="match status" value="1"/>
</dbReference>
<keyword evidence="4" id="KW-1185">Reference proteome</keyword>
<dbReference type="PANTHER" id="PTHR30383">
    <property type="entry name" value="THIOESTERASE 1/PROTEASE 1/LYSOPHOSPHOLIPASE L1"/>
    <property type="match status" value="1"/>
</dbReference>
<feature type="domain" description="SGNH hydrolase-type esterase" evidence="2">
    <location>
        <begin position="37"/>
        <end position="224"/>
    </location>
</feature>
<protein>
    <submittedName>
        <fullName evidence="3">Lysophospholipase L1-like esterase</fullName>
    </submittedName>
</protein>
<evidence type="ECO:0000259" key="2">
    <source>
        <dbReference type="Pfam" id="PF13472"/>
    </source>
</evidence>
<dbReference type="SUPFAM" id="SSF52266">
    <property type="entry name" value="SGNH hydrolase"/>
    <property type="match status" value="1"/>
</dbReference>
<name>A0A4V2PVI4_9BACT</name>
<accession>A0A4V2PVI4</accession>
<gene>
    <name evidence="3" type="ORF">C7378_1479</name>
</gene>
<evidence type="ECO:0000256" key="1">
    <source>
        <dbReference type="SAM" id="SignalP"/>
    </source>
</evidence>
<dbReference type="GO" id="GO:0004622">
    <property type="term" value="F:phosphatidylcholine lysophospholipase activity"/>
    <property type="evidence" value="ECO:0007669"/>
    <property type="project" value="TreeGrafter"/>
</dbReference>
<dbReference type="Proteomes" id="UP000295210">
    <property type="component" value="Unassembled WGS sequence"/>
</dbReference>